<evidence type="ECO:0000313" key="8">
    <source>
        <dbReference type="Proteomes" id="UP001165122"/>
    </source>
</evidence>
<feature type="compositionally biased region" description="Acidic residues" evidence="5">
    <location>
        <begin position="1"/>
        <end position="10"/>
    </location>
</feature>
<dbReference type="InterPro" id="IPR011009">
    <property type="entry name" value="Kinase-like_dom_sf"/>
</dbReference>
<dbReference type="GO" id="GO:0071203">
    <property type="term" value="C:WASH complex"/>
    <property type="evidence" value="ECO:0007669"/>
    <property type="project" value="InterPro"/>
</dbReference>
<feature type="compositionally biased region" description="Basic residues" evidence="5">
    <location>
        <begin position="135"/>
        <end position="154"/>
    </location>
</feature>
<dbReference type="GO" id="GO:0005524">
    <property type="term" value="F:ATP binding"/>
    <property type="evidence" value="ECO:0007669"/>
    <property type="project" value="UniProtKB-KW"/>
</dbReference>
<dbReference type="InterPro" id="IPR000719">
    <property type="entry name" value="Prot_kinase_dom"/>
</dbReference>
<evidence type="ECO:0000313" key="7">
    <source>
        <dbReference type="EMBL" id="GMH61376.1"/>
    </source>
</evidence>
<evidence type="ECO:0000256" key="3">
    <source>
        <dbReference type="ARBA" id="ARBA00022777"/>
    </source>
</evidence>
<organism evidence="7 8">
    <name type="scientific">Triparma laevis f. longispina</name>
    <dbReference type="NCBI Taxonomy" id="1714387"/>
    <lineage>
        <taxon>Eukaryota</taxon>
        <taxon>Sar</taxon>
        <taxon>Stramenopiles</taxon>
        <taxon>Ochrophyta</taxon>
        <taxon>Bolidophyceae</taxon>
        <taxon>Parmales</taxon>
        <taxon>Triparmaceae</taxon>
        <taxon>Triparma</taxon>
    </lineage>
</organism>
<proteinExistence type="predicted"/>
<feature type="region of interest" description="Disordered" evidence="5">
    <location>
        <begin position="1"/>
        <end position="27"/>
    </location>
</feature>
<gene>
    <name evidence="7" type="ORF">TrLO_g8731</name>
</gene>
<dbReference type="InterPro" id="IPR001245">
    <property type="entry name" value="Ser-Thr/Tyr_kinase_cat_dom"/>
</dbReference>
<dbReference type="SUPFAM" id="SSF56112">
    <property type="entry name" value="Protein kinase-like (PK-like)"/>
    <property type="match status" value="1"/>
</dbReference>
<sequence length="806" mass="87733">MELDTFDGDLSEASPEDHLGMSAMSTSSRPGGIFPRLDASAAFSAVSGRTGQSRPMSAAGERSKTVRIPGFSSEKAADFWFERYGTPCPFFNALENIQVAPGGAGGGVGGSGVFALKPTGRGSPVQATREVMSHASKHGTPKVQRPKSGKRRPYSARPAGTRGSQPKLTLFDPENRKSPIRVTNIKFRRGKSKVERLREEVQTQVDELRSVSKISKGETNDEEEEEYGDDEFENDGGESLSEQLQKVSSKNILRAKTPPIPEHRVEAEVAVADAVNVPAKIMLKKHPMYMKYFTMTKMGLPIGAAVGRATQDGVNPVEIEAVLNRDPEEIVDNPAAKGPTPTASTAPTALKITPQKPKSPVRPNLKLTLSPEMLDTAKDGLQKTLAANRGNQTPLPNGQMPLHYVPQSPLNLKSSILVNALNKGKAKLRKNNPVPAQENKVTIVESTEGVNEIMKKIGSKGNLLEKKKEEERVVASEKHVLLLKEAAKSKLIAIDDVIIASNAFVYGRGRFGRVVKGVMQVKKIKKRLKSKFERHQTRHLEVTGADPDSPKAQPDNLHVAVKQVAHKREYLPAGLLQTIIREVESLELCKGLGVLPLIGVAVEQPKLNVVCQLYNKGSLYSLIRSSAWGGLELKWKLKLYLDLARGLEMIHSKNVVHADIKSHNMLVNFDEDTGVWSAVVGDLGNAILLEEEEGGRATKVQGTSGWTAPEVFTGEGTGEGYGLKSDIFSFGLVLCDGLTGGVNNPLVGVDPDLYVEKLRAGERPELPESDGTGLGQIISFMWKFSEHPRPTSKQVRERLESIHKSS</sequence>
<dbReference type="PROSITE" id="PS00108">
    <property type="entry name" value="PROTEIN_KINASE_ST"/>
    <property type="match status" value="1"/>
</dbReference>
<dbReference type="InterPro" id="IPR051681">
    <property type="entry name" value="Ser/Thr_Kinases-Pseudokinases"/>
</dbReference>
<feature type="region of interest" description="Disordered" evidence="5">
    <location>
        <begin position="331"/>
        <end position="364"/>
    </location>
</feature>
<dbReference type="InterPro" id="IPR008271">
    <property type="entry name" value="Ser/Thr_kinase_AS"/>
</dbReference>
<comment type="caution">
    <text evidence="7">The sequence shown here is derived from an EMBL/GenBank/DDBJ whole genome shotgun (WGS) entry which is preliminary data.</text>
</comment>
<dbReference type="OrthoDB" id="196512at2759"/>
<feature type="region of interest" description="Disordered" evidence="5">
    <location>
        <begin position="45"/>
        <end position="64"/>
    </location>
</feature>
<evidence type="ECO:0000256" key="2">
    <source>
        <dbReference type="ARBA" id="ARBA00022741"/>
    </source>
</evidence>
<dbReference type="Proteomes" id="UP001165122">
    <property type="component" value="Unassembled WGS sequence"/>
</dbReference>
<dbReference type="GO" id="GO:0004674">
    <property type="term" value="F:protein serine/threonine kinase activity"/>
    <property type="evidence" value="ECO:0007669"/>
    <property type="project" value="TreeGrafter"/>
</dbReference>
<feature type="region of interest" description="Disordered" evidence="5">
    <location>
        <begin position="119"/>
        <end position="176"/>
    </location>
</feature>
<dbReference type="AlphaFoldDB" id="A0A9W7A0P7"/>
<dbReference type="Gene3D" id="1.10.510.10">
    <property type="entry name" value="Transferase(Phosphotransferase) domain 1"/>
    <property type="match status" value="1"/>
</dbReference>
<keyword evidence="1" id="KW-0808">Transferase</keyword>
<feature type="compositionally biased region" description="Acidic residues" evidence="5">
    <location>
        <begin position="220"/>
        <end position="236"/>
    </location>
</feature>
<evidence type="ECO:0000256" key="4">
    <source>
        <dbReference type="ARBA" id="ARBA00022840"/>
    </source>
</evidence>
<keyword evidence="3" id="KW-0418">Kinase</keyword>
<keyword evidence="8" id="KW-1185">Reference proteome</keyword>
<name>A0A9W7A0P7_9STRA</name>
<keyword evidence="2" id="KW-0547">Nucleotide-binding</keyword>
<keyword evidence="4" id="KW-0067">ATP-binding</keyword>
<evidence type="ECO:0000256" key="5">
    <source>
        <dbReference type="SAM" id="MobiDB-lite"/>
    </source>
</evidence>
<dbReference type="InterPro" id="IPR019309">
    <property type="entry name" value="WASHC3"/>
</dbReference>
<dbReference type="PROSITE" id="PS50011">
    <property type="entry name" value="PROTEIN_KINASE_DOM"/>
    <property type="match status" value="1"/>
</dbReference>
<evidence type="ECO:0000256" key="1">
    <source>
        <dbReference type="ARBA" id="ARBA00022679"/>
    </source>
</evidence>
<evidence type="ECO:0000259" key="6">
    <source>
        <dbReference type="PROSITE" id="PS50011"/>
    </source>
</evidence>
<dbReference type="PANTHER" id="PTHR44329">
    <property type="entry name" value="SERINE/THREONINE-PROTEIN KINASE TNNI3K-RELATED"/>
    <property type="match status" value="1"/>
</dbReference>
<accession>A0A9W7A0P7</accession>
<feature type="compositionally biased region" description="Low complexity" evidence="5">
    <location>
        <begin position="334"/>
        <end position="349"/>
    </location>
</feature>
<protein>
    <recommendedName>
        <fullName evidence="6">Protein kinase domain-containing protein</fullName>
    </recommendedName>
</protein>
<feature type="compositionally biased region" description="Polar residues" evidence="5">
    <location>
        <begin position="240"/>
        <end position="251"/>
    </location>
</feature>
<reference evidence="8" key="1">
    <citation type="journal article" date="2023" name="Commun. Biol.">
        <title>Genome analysis of Parmales, the sister group of diatoms, reveals the evolutionary specialization of diatoms from phago-mixotrophs to photoautotrophs.</title>
        <authorList>
            <person name="Ban H."/>
            <person name="Sato S."/>
            <person name="Yoshikawa S."/>
            <person name="Yamada K."/>
            <person name="Nakamura Y."/>
            <person name="Ichinomiya M."/>
            <person name="Sato N."/>
            <person name="Blanc-Mathieu R."/>
            <person name="Endo H."/>
            <person name="Kuwata A."/>
            <person name="Ogata H."/>
        </authorList>
    </citation>
    <scope>NUCLEOTIDE SEQUENCE [LARGE SCALE GENOMIC DNA]</scope>
    <source>
        <strain evidence="8">NIES 3700</strain>
    </source>
</reference>
<dbReference type="SMART" id="SM00220">
    <property type="entry name" value="S_TKc"/>
    <property type="match status" value="1"/>
</dbReference>
<dbReference type="EMBL" id="BRXW01000507">
    <property type="protein sequence ID" value="GMH61376.1"/>
    <property type="molecule type" value="Genomic_DNA"/>
</dbReference>
<feature type="domain" description="Protein kinase" evidence="6">
    <location>
        <begin position="500"/>
        <end position="802"/>
    </location>
</feature>
<dbReference type="Pfam" id="PF10152">
    <property type="entry name" value="CCDC53"/>
    <property type="match status" value="1"/>
</dbReference>
<feature type="region of interest" description="Disordered" evidence="5">
    <location>
        <begin position="212"/>
        <end position="252"/>
    </location>
</feature>
<dbReference type="Pfam" id="PF07714">
    <property type="entry name" value="PK_Tyr_Ser-Thr"/>
    <property type="match status" value="1"/>
</dbReference>
<dbReference type="PANTHER" id="PTHR44329:SF288">
    <property type="entry name" value="MITOGEN-ACTIVATED PROTEIN KINASE KINASE KINASE 20"/>
    <property type="match status" value="1"/>
</dbReference>